<organism evidence="1 2">
    <name type="scientific">Enterococcus villorum</name>
    <dbReference type="NCBI Taxonomy" id="112904"/>
    <lineage>
        <taxon>Bacteria</taxon>
        <taxon>Bacillati</taxon>
        <taxon>Bacillota</taxon>
        <taxon>Bacilli</taxon>
        <taxon>Lactobacillales</taxon>
        <taxon>Enterococcaceae</taxon>
        <taxon>Enterococcus</taxon>
    </lineage>
</organism>
<dbReference type="AlphaFoldDB" id="A0A1V8YAS8"/>
<evidence type="ECO:0000313" key="1">
    <source>
        <dbReference type="EMBL" id="OQO69721.1"/>
    </source>
</evidence>
<gene>
    <name evidence="1" type="ORF">BH747_09160</name>
</gene>
<name>A0A1V8YAS8_9ENTE</name>
<protein>
    <submittedName>
        <fullName evidence="1">Uncharacterized protein</fullName>
    </submittedName>
</protein>
<dbReference type="Proteomes" id="UP000192477">
    <property type="component" value="Unassembled WGS sequence"/>
</dbReference>
<sequence>MSINEEDIANNKKNELTNHSVLTNESVNLFIANYTPRQKEKVLTIIKEKDETTQNEKGNVVDLFEELKEQVLKGIEEEVLEIKISVLKGKKPDLSPAPDPETAKKC</sequence>
<dbReference type="STRING" id="112904.BH747_09160"/>
<proteinExistence type="predicted"/>
<dbReference type="EMBL" id="MJEA01000009">
    <property type="protein sequence ID" value="OQO69721.1"/>
    <property type="molecule type" value="Genomic_DNA"/>
</dbReference>
<dbReference type="RefSeq" id="WP_081184081.1">
    <property type="nucleotide sequence ID" value="NZ_MJEA01000009.1"/>
</dbReference>
<comment type="caution">
    <text evidence="1">The sequence shown here is derived from an EMBL/GenBank/DDBJ whole genome shotgun (WGS) entry which is preliminary data.</text>
</comment>
<accession>A0A1V8YAS8</accession>
<reference evidence="1 2" key="1">
    <citation type="journal article" date="2017" name="BMC Microbiol.">
        <title>Comparative genomics of Enterococcus spp. isolated from bovine feces.</title>
        <authorList>
            <person name="Beukers A.G."/>
            <person name="Zaheer R."/>
            <person name="Goji N."/>
            <person name="Amoako K.K."/>
            <person name="Chaves A.V."/>
            <person name="Ward M.P."/>
            <person name="McAllister T.A."/>
        </authorList>
    </citation>
    <scope>NUCLEOTIDE SEQUENCE [LARGE SCALE GENOMIC DNA]</scope>
    <source>
        <strain evidence="1 2">F1129D 143</strain>
    </source>
</reference>
<evidence type="ECO:0000313" key="2">
    <source>
        <dbReference type="Proteomes" id="UP000192477"/>
    </source>
</evidence>